<sequence length="294" mass="31025">MTHPLNFDMDALRTMVAGVELGGFSHAAARLHRSPSAVSMQLRKLESQAGQRLFKRRGRGLALTDAGTVLLQYARRVLALNDELGDALGAVDTRAAVRVGIPQDFADVILQDLLTRYADARPRVQVEVKAGRNVELAADVANGKLDAAVAFAVPATGGSTGSAERIATIPAVWLGCTPMLRRAGAHTTVPLAVFDGPCLFRDMAIDALSRAGIAWRLAMTTPSLASLWCGTRAGLGVTVRTALAVPKRVSVLEGGPALGSVDVVLHRAGGCTENAHLLADLLHDAVIAQYRARD</sequence>
<comment type="similarity">
    <text evidence="1">Belongs to the LysR transcriptional regulatory family.</text>
</comment>
<dbReference type="EMBL" id="QRGA01000005">
    <property type="protein sequence ID" value="RDU99112.1"/>
    <property type="molecule type" value="Genomic_DNA"/>
</dbReference>
<reference evidence="6 7" key="1">
    <citation type="submission" date="2018-08" db="EMBL/GenBank/DDBJ databases">
        <title>Paraburkholderia sp. DHOM06 isolated from forest soil.</title>
        <authorList>
            <person name="Gao Z.-H."/>
            <person name="Qiu L.-H."/>
        </authorList>
    </citation>
    <scope>NUCLEOTIDE SEQUENCE [LARGE SCALE GENOMIC DNA]</scope>
    <source>
        <strain evidence="6 7">DHOM06</strain>
    </source>
</reference>
<organism evidence="6 7">
    <name type="scientific">Trinickia dinghuensis</name>
    <dbReference type="NCBI Taxonomy" id="2291023"/>
    <lineage>
        <taxon>Bacteria</taxon>
        <taxon>Pseudomonadati</taxon>
        <taxon>Pseudomonadota</taxon>
        <taxon>Betaproteobacteria</taxon>
        <taxon>Burkholderiales</taxon>
        <taxon>Burkholderiaceae</taxon>
        <taxon>Trinickia</taxon>
    </lineage>
</organism>
<evidence type="ECO:0000256" key="4">
    <source>
        <dbReference type="ARBA" id="ARBA00023163"/>
    </source>
</evidence>
<dbReference type="InterPro" id="IPR036390">
    <property type="entry name" value="WH_DNA-bd_sf"/>
</dbReference>
<evidence type="ECO:0000256" key="3">
    <source>
        <dbReference type="ARBA" id="ARBA00023125"/>
    </source>
</evidence>
<dbReference type="Gene3D" id="3.40.190.10">
    <property type="entry name" value="Periplasmic binding protein-like II"/>
    <property type="match status" value="2"/>
</dbReference>
<dbReference type="RefSeq" id="WP_115533086.1">
    <property type="nucleotide sequence ID" value="NZ_QRGA01000005.1"/>
</dbReference>
<keyword evidence="2" id="KW-0805">Transcription regulation</keyword>
<dbReference type="AlphaFoldDB" id="A0A3D8K223"/>
<accession>A0A3D8K223</accession>
<dbReference type="Gene3D" id="1.10.10.10">
    <property type="entry name" value="Winged helix-like DNA-binding domain superfamily/Winged helix DNA-binding domain"/>
    <property type="match status" value="1"/>
</dbReference>
<keyword evidence="4" id="KW-0804">Transcription</keyword>
<dbReference type="OrthoDB" id="6555293at2"/>
<dbReference type="SUPFAM" id="SSF53850">
    <property type="entry name" value="Periplasmic binding protein-like II"/>
    <property type="match status" value="1"/>
</dbReference>
<gene>
    <name evidence="6" type="ORF">DWV00_08230</name>
</gene>
<dbReference type="InterPro" id="IPR050176">
    <property type="entry name" value="LTTR"/>
</dbReference>
<dbReference type="InterPro" id="IPR005119">
    <property type="entry name" value="LysR_subst-bd"/>
</dbReference>
<dbReference type="GO" id="GO:0003677">
    <property type="term" value="F:DNA binding"/>
    <property type="evidence" value="ECO:0007669"/>
    <property type="project" value="UniProtKB-KW"/>
</dbReference>
<proteinExistence type="inferred from homology"/>
<evidence type="ECO:0000259" key="5">
    <source>
        <dbReference type="PROSITE" id="PS50931"/>
    </source>
</evidence>
<dbReference type="InterPro" id="IPR000847">
    <property type="entry name" value="LysR_HTH_N"/>
</dbReference>
<evidence type="ECO:0000256" key="2">
    <source>
        <dbReference type="ARBA" id="ARBA00023015"/>
    </source>
</evidence>
<dbReference type="PROSITE" id="PS50931">
    <property type="entry name" value="HTH_LYSR"/>
    <property type="match status" value="1"/>
</dbReference>
<evidence type="ECO:0000256" key="1">
    <source>
        <dbReference type="ARBA" id="ARBA00009437"/>
    </source>
</evidence>
<dbReference type="Proteomes" id="UP000256838">
    <property type="component" value="Unassembled WGS sequence"/>
</dbReference>
<keyword evidence="3" id="KW-0238">DNA-binding</keyword>
<name>A0A3D8K223_9BURK</name>
<dbReference type="GO" id="GO:0003700">
    <property type="term" value="F:DNA-binding transcription factor activity"/>
    <property type="evidence" value="ECO:0007669"/>
    <property type="project" value="InterPro"/>
</dbReference>
<feature type="domain" description="HTH lysR-type" evidence="5">
    <location>
        <begin position="7"/>
        <end position="64"/>
    </location>
</feature>
<dbReference type="Pfam" id="PF03466">
    <property type="entry name" value="LysR_substrate"/>
    <property type="match status" value="1"/>
</dbReference>
<dbReference type="PANTHER" id="PTHR30579">
    <property type="entry name" value="TRANSCRIPTIONAL REGULATOR"/>
    <property type="match status" value="1"/>
</dbReference>
<keyword evidence="7" id="KW-1185">Reference proteome</keyword>
<dbReference type="Pfam" id="PF00126">
    <property type="entry name" value="HTH_1"/>
    <property type="match status" value="1"/>
</dbReference>
<dbReference type="SUPFAM" id="SSF46785">
    <property type="entry name" value="Winged helix' DNA-binding domain"/>
    <property type="match status" value="1"/>
</dbReference>
<comment type="caution">
    <text evidence="6">The sequence shown here is derived from an EMBL/GenBank/DDBJ whole genome shotgun (WGS) entry which is preliminary data.</text>
</comment>
<dbReference type="PANTHER" id="PTHR30579:SF7">
    <property type="entry name" value="HTH-TYPE TRANSCRIPTIONAL REGULATOR LRHA-RELATED"/>
    <property type="match status" value="1"/>
</dbReference>
<dbReference type="FunFam" id="1.10.10.10:FF:000001">
    <property type="entry name" value="LysR family transcriptional regulator"/>
    <property type="match status" value="1"/>
</dbReference>
<protein>
    <submittedName>
        <fullName evidence="6">LysR family transcriptional regulator</fullName>
    </submittedName>
</protein>
<evidence type="ECO:0000313" key="7">
    <source>
        <dbReference type="Proteomes" id="UP000256838"/>
    </source>
</evidence>
<dbReference type="InterPro" id="IPR036388">
    <property type="entry name" value="WH-like_DNA-bd_sf"/>
</dbReference>
<evidence type="ECO:0000313" key="6">
    <source>
        <dbReference type="EMBL" id="RDU99112.1"/>
    </source>
</evidence>